<dbReference type="Proteomes" id="UP000069620">
    <property type="component" value="Unassembled WGS sequence"/>
</dbReference>
<reference evidence="6" key="1">
    <citation type="journal article" date="2016" name="Genome Announc.">
        <title>Draft Genome Sequences of Five Rapidly Growing Mycobacterium Species, M. thermoresistibile, M. fortuitum subsp. acetamidolyticum, M. canariasense, M. brisbanense, and M. novocastrense.</title>
        <authorList>
            <person name="Katahira K."/>
            <person name="Ogura Y."/>
            <person name="Gotoh Y."/>
            <person name="Hayashi T."/>
        </authorList>
    </citation>
    <scope>NUCLEOTIDE SEQUENCE [LARGE SCALE GENOMIC DNA]</scope>
    <source>
        <strain evidence="6">JCM15654</strain>
    </source>
</reference>
<dbReference type="EMBL" id="BCSX01000051">
    <property type="protein sequence ID" value="GAS91689.1"/>
    <property type="molecule type" value="Genomic_DNA"/>
</dbReference>
<organism evidence="5 6">
    <name type="scientific">Mycolicibacterium brisbanense</name>
    <dbReference type="NCBI Taxonomy" id="146020"/>
    <lineage>
        <taxon>Bacteria</taxon>
        <taxon>Bacillati</taxon>
        <taxon>Actinomycetota</taxon>
        <taxon>Actinomycetes</taxon>
        <taxon>Mycobacteriales</taxon>
        <taxon>Mycobacteriaceae</taxon>
        <taxon>Mycolicibacterium</taxon>
    </lineage>
</organism>
<gene>
    <name evidence="5" type="ORF">RMCB_5785</name>
</gene>
<dbReference type="AlphaFoldDB" id="A0A100W4Y3"/>
<dbReference type="Pfam" id="PF00535">
    <property type="entry name" value="Glycos_transf_2"/>
    <property type="match status" value="1"/>
</dbReference>
<evidence type="ECO:0000313" key="6">
    <source>
        <dbReference type="Proteomes" id="UP000069620"/>
    </source>
</evidence>
<comment type="similarity">
    <text evidence="1">Belongs to the glycosyltransferase 2 family.</text>
</comment>
<dbReference type="STRING" id="146020.RMCB_5785"/>
<sequence length="296" mass="31602">MEHAGKVSFVIASRNRPAELATVVSRLLDTTPCPIIVVDNGSEAGAVDRIRRVAARSADRVTVLGLRSNLGAVGRNVGVAACRTPYVAFCDDDSWWTPESPAVAADMFERHPSVALLAARTEVWPQRQDDPVVEQLANSPLGRRPDLPGPSILGFLSCSAIVRKTAFEAAGGFSPILHFRGEEQLLAMDLAARGWDLCYCPELTAIHQPSQLRETNAAQDARSLRNAVLTTWLRRPIGPCFGGAAALACAASGDTAHARAAAEALLRLPAVIASRRRLPAAVEHAVTLLDRAKSGH</sequence>
<dbReference type="CDD" id="cd00761">
    <property type="entry name" value="Glyco_tranf_GTA_type"/>
    <property type="match status" value="1"/>
</dbReference>
<dbReference type="RefSeq" id="WP_062831515.1">
    <property type="nucleotide sequence ID" value="NZ_BCSX01000051.1"/>
</dbReference>
<dbReference type="GO" id="GO:0016757">
    <property type="term" value="F:glycosyltransferase activity"/>
    <property type="evidence" value="ECO:0007669"/>
    <property type="project" value="UniProtKB-KW"/>
</dbReference>
<dbReference type="InterPro" id="IPR029044">
    <property type="entry name" value="Nucleotide-diphossugar_trans"/>
</dbReference>
<dbReference type="SUPFAM" id="SSF53448">
    <property type="entry name" value="Nucleotide-diphospho-sugar transferases"/>
    <property type="match status" value="1"/>
</dbReference>
<reference evidence="6" key="2">
    <citation type="submission" date="2016-02" db="EMBL/GenBank/DDBJ databases">
        <title>Draft genome sequence of five rapidly growing Mycobacterium species.</title>
        <authorList>
            <person name="Katahira K."/>
            <person name="Gotou Y."/>
            <person name="Iida K."/>
            <person name="Ogura Y."/>
            <person name="Hayashi T."/>
        </authorList>
    </citation>
    <scope>NUCLEOTIDE SEQUENCE [LARGE SCALE GENOMIC DNA]</scope>
    <source>
        <strain evidence="6">JCM15654</strain>
    </source>
</reference>
<keyword evidence="6" id="KW-1185">Reference proteome</keyword>
<evidence type="ECO:0000259" key="4">
    <source>
        <dbReference type="Pfam" id="PF00535"/>
    </source>
</evidence>
<proteinExistence type="inferred from homology"/>
<keyword evidence="2" id="KW-0328">Glycosyltransferase</keyword>
<accession>A0A100W4Y3</accession>
<dbReference type="PANTHER" id="PTHR43685:SF5">
    <property type="entry name" value="GLYCOSYLTRANSFERASE EPSE-RELATED"/>
    <property type="match status" value="1"/>
</dbReference>
<dbReference type="Gene3D" id="3.90.550.10">
    <property type="entry name" value="Spore Coat Polysaccharide Biosynthesis Protein SpsA, Chain A"/>
    <property type="match status" value="1"/>
</dbReference>
<dbReference type="InterPro" id="IPR001173">
    <property type="entry name" value="Glyco_trans_2-like"/>
</dbReference>
<comment type="caution">
    <text evidence="5">The sequence shown here is derived from an EMBL/GenBank/DDBJ whole genome shotgun (WGS) entry which is preliminary data.</text>
</comment>
<evidence type="ECO:0000256" key="2">
    <source>
        <dbReference type="ARBA" id="ARBA00022676"/>
    </source>
</evidence>
<dbReference type="OrthoDB" id="9787979at2"/>
<keyword evidence="3 5" id="KW-0808">Transferase</keyword>
<name>A0A100W4Y3_9MYCO</name>
<feature type="domain" description="Glycosyltransferase 2-like" evidence="4">
    <location>
        <begin position="8"/>
        <end position="168"/>
    </location>
</feature>
<evidence type="ECO:0000256" key="1">
    <source>
        <dbReference type="ARBA" id="ARBA00006739"/>
    </source>
</evidence>
<evidence type="ECO:0000313" key="5">
    <source>
        <dbReference type="EMBL" id="GAS91689.1"/>
    </source>
</evidence>
<evidence type="ECO:0000256" key="3">
    <source>
        <dbReference type="ARBA" id="ARBA00022679"/>
    </source>
</evidence>
<protein>
    <submittedName>
        <fullName evidence="5">Group 2 glycosyl transferase</fullName>
    </submittedName>
</protein>
<dbReference type="InterPro" id="IPR050834">
    <property type="entry name" value="Glycosyltransf_2"/>
</dbReference>
<dbReference type="PANTHER" id="PTHR43685">
    <property type="entry name" value="GLYCOSYLTRANSFERASE"/>
    <property type="match status" value="1"/>
</dbReference>